<dbReference type="InterPro" id="IPR017853">
    <property type="entry name" value="GH"/>
</dbReference>
<evidence type="ECO:0000256" key="9">
    <source>
        <dbReference type="ARBA" id="ARBA00031501"/>
    </source>
</evidence>
<evidence type="ECO:0000256" key="6">
    <source>
        <dbReference type="ARBA" id="ARBA00022679"/>
    </source>
</evidence>
<evidence type="ECO:0000313" key="13">
    <source>
        <dbReference type="Proteomes" id="UP000305888"/>
    </source>
</evidence>
<protein>
    <recommendedName>
        <fullName evidence="4 10">4-alpha-glucanotransferase</fullName>
        <ecNumber evidence="3 10">2.4.1.25</ecNumber>
    </recommendedName>
    <alternativeName>
        <fullName evidence="8 10">Amylomaltase</fullName>
    </alternativeName>
    <alternativeName>
        <fullName evidence="9 10">Disproportionating enzyme</fullName>
    </alternativeName>
</protein>
<evidence type="ECO:0000256" key="11">
    <source>
        <dbReference type="SAM" id="MobiDB-lite"/>
    </source>
</evidence>
<name>A0A5B8FJ34_9RHOB</name>
<dbReference type="KEGG" id="ppru:FDP22_21585"/>
<keyword evidence="12" id="KW-0614">Plasmid</keyword>
<dbReference type="Gene3D" id="3.20.20.80">
    <property type="entry name" value="Glycosidases"/>
    <property type="match status" value="1"/>
</dbReference>
<organism evidence="12 13">
    <name type="scientific">Paroceanicella profunda</name>
    <dbReference type="NCBI Taxonomy" id="2579971"/>
    <lineage>
        <taxon>Bacteria</taxon>
        <taxon>Pseudomonadati</taxon>
        <taxon>Pseudomonadota</taxon>
        <taxon>Alphaproteobacteria</taxon>
        <taxon>Rhodobacterales</taxon>
        <taxon>Paracoccaceae</taxon>
        <taxon>Paroceanicella</taxon>
    </lineage>
</organism>
<dbReference type="GO" id="GO:0004134">
    <property type="term" value="F:4-alpha-glucanotransferase activity"/>
    <property type="evidence" value="ECO:0007669"/>
    <property type="project" value="UniProtKB-EC"/>
</dbReference>
<evidence type="ECO:0000256" key="5">
    <source>
        <dbReference type="ARBA" id="ARBA00022676"/>
    </source>
</evidence>
<dbReference type="SUPFAM" id="SSF51445">
    <property type="entry name" value="(Trans)glycosidases"/>
    <property type="match status" value="1"/>
</dbReference>
<keyword evidence="5 10" id="KW-0328">Glycosyltransferase</keyword>
<dbReference type="EC" id="2.4.1.25" evidence="3 10"/>
<dbReference type="Pfam" id="PF02446">
    <property type="entry name" value="Glyco_hydro_77"/>
    <property type="match status" value="1"/>
</dbReference>
<proteinExistence type="inferred from homology"/>
<evidence type="ECO:0000256" key="7">
    <source>
        <dbReference type="ARBA" id="ARBA00023277"/>
    </source>
</evidence>
<evidence type="ECO:0000256" key="4">
    <source>
        <dbReference type="ARBA" id="ARBA00020295"/>
    </source>
</evidence>
<sequence length="694" mass="73370">MNALTELATAAGLSPLWRDAQGRDQEVSPPALAAILGALGLPAQDDAACRDSLARLAEEAARPAPLAIGTAGTPLVLDRPGLSGRAELVLESGTRHPLTFDGGPAPALPPLEETGYHRLSLPDGTQMEIAICPARCPSPRDLGAPARCWGVAVQVPALQDDAAPDYGDFGALARFASALAGRGADLLAISPVHALFPAEPARFSPYAPSTRLFLNTALADPGLAGAREADVPGPGGRDDGLIDWEAAIPARRAALRRLFEARRSALADPLEEYVRARGEDLVLHATFDALHARFPGTSGWPDWPEEYHDPRGPEVLHFRGRAETDIAFHIFEQWLAERGLAEAQAAALAGGMHVGLVADLAVGMDAGGSHAWSRPGELLTGLSVGAPPDPLGPDGQDWGLTTFDPRALRRTGFRAWRETLRASLRQCGGLRIDHILGLRRLWVIPHGAPSTEGAYLAFPQQDMLRLLALEASRAGAIVVGEDLGTVPEGLREDLAEAGLMGMRVLWFERDAAGAYTPPEGWEADALAMSGTHDTPTVAGWWSGRDIDWTWRLGRGGPAATEPAHRALRARERSRLWQAFCASGAAEGAEPAPEQTVPVVEAALAHVASAACAVALLPAEDLFGLTEQPNLPGTTDAHPNWRRRLPPDTPARLEDPAVEARIARISATRHADTAAVSPAAPPRPASSDPQGPGSP</sequence>
<evidence type="ECO:0000256" key="10">
    <source>
        <dbReference type="RuleBase" id="RU361207"/>
    </source>
</evidence>
<evidence type="ECO:0000313" key="12">
    <source>
        <dbReference type="EMBL" id="QDL94461.1"/>
    </source>
</evidence>
<dbReference type="EMBL" id="CP040820">
    <property type="protein sequence ID" value="QDL94461.1"/>
    <property type="molecule type" value="Genomic_DNA"/>
</dbReference>
<dbReference type="PANTHER" id="PTHR32438:SF5">
    <property type="entry name" value="4-ALPHA-GLUCANOTRANSFERASE DPE1, CHLOROPLASTIC_AMYLOPLASTIC"/>
    <property type="match status" value="1"/>
</dbReference>
<dbReference type="GO" id="GO:0005975">
    <property type="term" value="P:carbohydrate metabolic process"/>
    <property type="evidence" value="ECO:0007669"/>
    <property type="project" value="InterPro"/>
</dbReference>
<comment type="similarity">
    <text evidence="2 10">Belongs to the disproportionating enzyme family.</text>
</comment>
<dbReference type="OrthoDB" id="9763489at2"/>
<comment type="catalytic activity">
    <reaction evidence="1 10">
        <text>Transfers a segment of a (1-&gt;4)-alpha-D-glucan to a new position in an acceptor, which may be glucose or a (1-&gt;4)-alpha-D-glucan.</text>
        <dbReference type="EC" id="2.4.1.25"/>
    </reaction>
</comment>
<feature type="region of interest" description="Disordered" evidence="11">
    <location>
        <begin position="629"/>
        <end position="694"/>
    </location>
</feature>
<evidence type="ECO:0000256" key="2">
    <source>
        <dbReference type="ARBA" id="ARBA00005684"/>
    </source>
</evidence>
<accession>A0A5B8FJ34</accession>
<dbReference type="InterPro" id="IPR003385">
    <property type="entry name" value="Glyco_hydro_77"/>
</dbReference>
<dbReference type="AlphaFoldDB" id="A0A5B8FJ34"/>
<keyword evidence="13" id="KW-1185">Reference proteome</keyword>
<keyword evidence="7 10" id="KW-0119">Carbohydrate metabolism</keyword>
<evidence type="ECO:0000256" key="1">
    <source>
        <dbReference type="ARBA" id="ARBA00000439"/>
    </source>
</evidence>
<geneLocation type="plasmid" evidence="13">
    <name>pd4m1b</name>
</geneLocation>
<keyword evidence="6 10" id="KW-0808">Transferase</keyword>
<dbReference type="NCBIfam" id="TIGR00217">
    <property type="entry name" value="malQ"/>
    <property type="match status" value="1"/>
</dbReference>
<evidence type="ECO:0000256" key="3">
    <source>
        <dbReference type="ARBA" id="ARBA00012560"/>
    </source>
</evidence>
<reference evidence="12 13" key="1">
    <citation type="submission" date="2019-06" db="EMBL/GenBank/DDBJ databases">
        <title>Genome sequence of Rhodobacteraceae bacterium D4M1.</title>
        <authorList>
            <person name="Cao J."/>
        </authorList>
    </citation>
    <scope>NUCLEOTIDE SEQUENCE [LARGE SCALE GENOMIC DNA]</scope>
    <source>
        <strain evidence="12 13">D4M1</strain>
        <plasmid evidence="13">pd4m1b</plasmid>
    </source>
</reference>
<evidence type="ECO:0000256" key="8">
    <source>
        <dbReference type="ARBA" id="ARBA00031423"/>
    </source>
</evidence>
<dbReference type="RefSeq" id="WP_138576241.1">
    <property type="nucleotide sequence ID" value="NZ_CP040820.1"/>
</dbReference>
<dbReference type="PANTHER" id="PTHR32438">
    <property type="entry name" value="4-ALPHA-GLUCANOTRANSFERASE DPE1, CHLOROPLASTIC/AMYLOPLASTIC"/>
    <property type="match status" value="1"/>
</dbReference>
<dbReference type="Proteomes" id="UP000305888">
    <property type="component" value="Plasmid pD4M1B"/>
</dbReference>
<gene>
    <name evidence="12" type="primary">malQ</name>
    <name evidence="12" type="ORF">FDP22_21585</name>
</gene>